<dbReference type="Pfam" id="PF24054">
    <property type="entry name" value="DUF7357"/>
    <property type="match status" value="1"/>
</dbReference>
<organism evidence="3 4">
    <name type="scientific">Pochonia chlamydosporia 170</name>
    <dbReference type="NCBI Taxonomy" id="1380566"/>
    <lineage>
        <taxon>Eukaryota</taxon>
        <taxon>Fungi</taxon>
        <taxon>Dikarya</taxon>
        <taxon>Ascomycota</taxon>
        <taxon>Pezizomycotina</taxon>
        <taxon>Sordariomycetes</taxon>
        <taxon>Hypocreomycetidae</taxon>
        <taxon>Hypocreales</taxon>
        <taxon>Clavicipitaceae</taxon>
        <taxon>Pochonia</taxon>
    </lineage>
</organism>
<accession>A0A179F7Q9</accession>
<feature type="region of interest" description="Disordered" evidence="1">
    <location>
        <begin position="495"/>
        <end position="540"/>
    </location>
</feature>
<dbReference type="Proteomes" id="UP000078397">
    <property type="component" value="Unassembled WGS sequence"/>
</dbReference>
<evidence type="ECO:0000313" key="4">
    <source>
        <dbReference type="Proteomes" id="UP000078397"/>
    </source>
</evidence>
<feature type="compositionally biased region" description="Basic and acidic residues" evidence="1">
    <location>
        <begin position="527"/>
        <end position="540"/>
    </location>
</feature>
<dbReference type="AlphaFoldDB" id="A0A179F7Q9"/>
<dbReference type="InterPro" id="IPR055781">
    <property type="entry name" value="DUF7357"/>
</dbReference>
<feature type="region of interest" description="Disordered" evidence="1">
    <location>
        <begin position="239"/>
        <end position="261"/>
    </location>
</feature>
<feature type="compositionally biased region" description="Acidic residues" evidence="1">
    <location>
        <begin position="363"/>
        <end position="424"/>
    </location>
</feature>
<protein>
    <submittedName>
        <fullName evidence="3">Transcription factor atf21</fullName>
    </submittedName>
</protein>
<comment type="caution">
    <text evidence="3">The sequence shown here is derived from an EMBL/GenBank/DDBJ whole genome shotgun (WGS) entry which is preliminary data.</text>
</comment>
<dbReference type="RefSeq" id="XP_018139160.1">
    <property type="nucleotide sequence ID" value="XM_018287854.1"/>
</dbReference>
<keyword evidence="4" id="KW-1185">Reference proteome</keyword>
<dbReference type="KEGG" id="pchm:VFPPC_09293"/>
<sequence>MSNHDIRLRLAIRRHGVPEVKLIWPCARSPDMTIAKLLTLVDEVVPLESSEWGLEDYAVELSDPSRGSYECLHFQRVSQILKDEDEVVIRYLLTDDIRSRRLSGRHQISTDGKHLVDGLAFGRPWLRAPRDRPTLELPPRKRARIGRQEIDEPEQLLLEGPSAFDGSSAGVQAASDDEREDDEDEDFNSGYEVDESLSDDSDNDGDVDFSSGELDQELAFLAKDRAGHADDELLSKELHKVVDGSESKDDQDDNHSSANECSVESLAAIRQAFPLLSFSTIEKELFRQKQSLRRTYDALRSSTAPSLSFDDMMDRMVTGLLEQNESSPVQPGIPDLFGRRPQASKSLITVIESESVTSTSELNYDDTSDDSSDSDSDSDDDDDESNEDSSIYDEDSSDSSDEDSEESSDASSDDSASDSDASESESERVSTQMIPRQAKMLTEATESAPYTGLTRTQKRNARRKRAKLFKEEGTSTPESGDAELLARKQALLGTLSEGPPLEAADKSMMVNGKAAETPEKLEDDPSTSEKDSSAQRRVRVDMGVSRRMLFGALGLKNPKSKADEERIKNNLMKDVKPLNNSRIVEVINDTEAKKEGEEDGGDPDAWKSKITYRAVECCHEGMVLSEPPFPFVQRWDPQQQYGSMRKRKRESRAYYDDSYVDESSAVFADETESNETKGNSKKRKSAGGYKDPFGNLVNGVEEAADDAQNDTAHEVHDTTTEQDLPALPEDVGSLAVLEKGNIKDGMVITWKQCIMSKATQWQPVIASVTGEVLPGSSESSLEVRLAFRDREYKEKIYDDKGQRIYDKFEVPDFDEDEEDEDDGLRTVLWDEMIEPKVLQEESPWGNGDA</sequence>
<proteinExistence type="predicted"/>
<name>A0A179F7Q9_METCM</name>
<feature type="compositionally biased region" description="Basic and acidic residues" evidence="1">
    <location>
        <begin position="239"/>
        <end position="248"/>
    </location>
</feature>
<feature type="region of interest" description="Disordered" evidence="1">
    <location>
        <begin position="130"/>
        <end position="210"/>
    </location>
</feature>
<evidence type="ECO:0000313" key="3">
    <source>
        <dbReference type="EMBL" id="OAQ61456.1"/>
    </source>
</evidence>
<evidence type="ECO:0000256" key="1">
    <source>
        <dbReference type="SAM" id="MobiDB-lite"/>
    </source>
</evidence>
<dbReference type="OrthoDB" id="5368821at2759"/>
<dbReference type="EMBL" id="LSBJ02000007">
    <property type="protein sequence ID" value="OAQ61456.1"/>
    <property type="molecule type" value="Genomic_DNA"/>
</dbReference>
<dbReference type="STRING" id="1380566.A0A179F7Q9"/>
<evidence type="ECO:0000259" key="2">
    <source>
        <dbReference type="Pfam" id="PF24054"/>
    </source>
</evidence>
<reference evidence="3 4" key="1">
    <citation type="journal article" date="2016" name="PLoS Pathog.">
        <title>Biosynthesis of antibiotic leucinostatins in bio-control fungus Purpureocillium lilacinum and their inhibition on phytophthora revealed by genome mining.</title>
        <authorList>
            <person name="Wang G."/>
            <person name="Liu Z."/>
            <person name="Lin R."/>
            <person name="Li E."/>
            <person name="Mao Z."/>
            <person name="Ling J."/>
            <person name="Yang Y."/>
            <person name="Yin W.B."/>
            <person name="Xie B."/>
        </authorList>
    </citation>
    <scope>NUCLEOTIDE SEQUENCE [LARGE SCALE GENOMIC DNA]</scope>
    <source>
        <strain evidence="3">170</strain>
    </source>
</reference>
<feature type="domain" description="DUF7357" evidence="2">
    <location>
        <begin position="6"/>
        <end position="140"/>
    </location>
</feature>
<feature type="region of interest" description="Disordered" evidence="1">
    <location>
        <begin position="357"/>
        <end position="482"/>
    </location>
</feature>
<feature type="compositionally biased region" description="Acidic residues" evidence="1">
    <location>
        <begin position="175"/>
        <end position="207"/>
    </location>
</feature>
<gene>
    <name evidence="3" type="ORF">VFPPC_09293</name>
</gene>
<feature type="compositionally biased region" description="Basic residues" evidence="1">
    <location>
        <begin position="456"/>
        <end position="467"/>
    </location>
</feature>
<feature type="region of interest" description="Disordered" evidence="1">
    <location>
        <begin position="664"/>
        <end position="725"/>
    </location>
</feature>
<dbReference type="GeneID" id="28851848"/>